<gene>
    <name evidence="3" type="ORF">G3M58_83645</name>
</gene>
<dbReference type="PANTHER" id="PTHR35526">
    <property type="entry name" value="ANTI-SIGMA-F FACTOR RSBW-RELATED"/>
    <property type="match status" value="1"/>
</dbReference>
<dbReference type="SUPFAM" id="SSF55874">
    <property type="entry name" value="ATPase domain of HSP90 chaperone/DNA topoisomerase II/histidine kinase"/>
    <property type="match status" value="1"/>
</dbReference>
<dbReference type="InterPro" id="IPR036890">
    <property type="entry name" value="HATPase_C_sf"/>
</dbReference>
<comment type="caution">
    <text evidence="3">The sequence shown here is derived from an EMBL/GenBank/DDBJ whole genome shotgun (WGS) entry which is preliminary data.</text>
</comment>
<evidence type="ECO:0000256" key="1">
    <source>
        <dbReference type="ARBA" id="ARBA00022527"/>
    </source>
</evidence>
<dbReference type="PANTHER" id="PTHR35526:SF3">
    <property type="entry name" value="ANTI-SIGMA-F FACTOR RSBW"/>
    <property type="match status" value="1"/>
</dbReference>
<dbReference type="Pfam" id="PF13581">
    <property type="entry name" value="HATPase_c_2"/>
    <property type="match status" value="1"/>
</dbReference>
<evidence type="ECO:0000313" key="3">
    <source>
        <dbReference type="EMBL" id="NEE21146.1"/>
    </source>
</evidence>
<dbReference type="GO" id="GO:0004674">
    <property type="term" value="F:protein serine/threonine kinase activity"/>
    <property type="evidence" value="ECO:0007669"/>
    <property type="project" value="UniProtKB-KW"/>
</dbReference>
<dbReference type="Gene3D" id="3.30.565.10">
    <property type="entry name" value="Histidine kinase-like ATPase, C-terminal domain"/>
    <property type="match status" value="1"/>
</dbReference>
<keyword evidence="1" id="KW-0418">Kinase</keyword>
<protein>
    <submittedName>
        <fullName evidence="3">ATP-binding protein</fullName>
    </submittedName>
</protein>
<feature type="domain" description="Histidine kinase/HSP90-like ATPase" evidence="2">
    <location>
        <begin position="55"/>
        <end position="158"/>
    </location>
</feature>
<dbReference type="CDD" id="cd16936">
    <property type="entry name" value="HATPase_RsbW-like"/>
    <property type="match status" value="1"/>
</dbReference>
<keyword evidence="3" id="KW-0547">Nucleotide-binding</keyword>
<dbReference type="InterPro" id="IPR003594">
    <property type="entry name" value="HATPase_dom"/>
</dbReference>
<accession>A0A6G3XTM9</accession>
<reference evidence="3" key="1">
    <citation type="submission" date="2020-01" db="EMBL/GenBank/DDBJ databases">
        <title>Insect and environment-associated Actinomycetes.</title>
        <authorList>
            <person name="Currrie C."/>
            <person name="Chevrette M."/>
            <person name="Carlson C."/>
            <person name="Stubbendieck R."/>
            <person name="Wendt-Pienkowski E."/>
        </authorList>
    </citation>
    <scope>NUCLEOTIDE SEQUENCE</scope>
    <source>
        <strain evidence="3">SID7499</strain>
    </source>
</reference>
<keyword evidence="1" id="KW-0808">Transferase</keyword>
<keyword evidence="3" id="KW-0067">ATP-binding</keyword>
<dbReference type="GO" id="GO:0005524">
    <property type="term" value="F:ATP binding"/>
    <property type="evidence" value="ECO:0007669"/>
    <property type="project" value="UniProtKB-KW"/>
</dbReference>
<evidence type="ECO:0000259" key="2">
    <source>
        <dbReference type="Pfam" id="PF13581"/>
    </source>
</evidence>
<dbReference type="EMBL" id="JAAGMN010008966">
    <property type="protein sequence ID" value="NEE21146.1"/>
    <property type="molecule type" value="Genomic_DNA"/>
</dbReference>
<sequence>MTRLQEETPPGGGIRSFADVAGVSCARSVHEDRQSTSARAGIPAAPHGCQAAFLPDLAKVGEMRQTAGAFLRRCRVSDPVAGVVVLAVSELATNAVIHGEGEVVLRITVAVDVVRVSVTDHNPAPAVLKEAGPDGESGRGIRLVDAISDAWESSGKETWCEFRYARAEG</sequence>
<name>A0A6G3XTM9_9ACTN</name>
<proteinExistence type="predicted"/>
<dbReference type="AlphaFoldDB" id="A0A6G3XTM9"/>
<organism evidence="3">
    <name type="scientific">Streptomyces sp. SID7499</name>
    <dbReference type="NCBI Taxonomy" id="2706086"/>
    <lineage>
        <taxon>Bacteria</taxon>
        <taxon>Bacillati</taxon>
        <taxon>Actinomycetota</taxon>
        <taxon>Actinomycetes</taxon>
        <taxon>Kitasatosporales</taxon>
        <taxon>Streptomycetaceae</taxon>
        <taxon>Streptomyces</taxon>
    </lineage>
</organism>
<dbReference type="InterPro" id="IPR050267">
    <property type="entry name" value="Anti-sigma-factor_SerPK"/>
</dbReference>
<keyword evidence="1" id="KW-0723">Serine/threonine-protein kinase</keyword>